<sequence length="241" mass="25719">MDGARLTVVDMTTGDPGGVRLVRHGVGGFGTPGFARGGQVVAWAEPSGTRLRLRAADLAAGRIIDGPAVEGQVRFIPGPQGDELGVAVVAPREAPMFDRLLAWEPLTGSVRTVHRGRFLAAWRSPGPDLVALALPGFSVESRIHIAFCDASGRELGRLEPFVPSPAMQLALAFFDQFGRSHNPWSPDGTWFVVGGRALRDGPFPLFGPPEPDRIMGVCVSEAGLRPLRWQVLADGTVGWVL</sequence>
<gene>
    <name evidence="1" type="ORF">A9A59_1881</name>
</gene>
<comment type="caution">
    <text evidence="1">The sequence shown here is derived from an EMBL/GenBank/DDBJ whole genome shotgun (WGS) entry which is preliminary data.</text>
</comment>
<protein>
    <recommendedName>
        <fullName evidence="3">S9 family peptidase</fullName>
    </recommendedName>
</protein>
<evidence type="ECO:0008006" key="3">
    <source>
        <dbReference type="Google" id="ProtNLM"/>
    </source>
</evidence>
<organism evidence="1 2">
    <name type="scientific">Tepidiforma thermophila (strain KCTC 52669 / CGMCC 1.13589 / G233)</name>
    <dbReference type="NCBI Taxonomy" id="2761530"/>
    <lineage>
        <taxon>Bacteria</taxon>
        <taxon>Bacillati</taxon>
        <taxon>Chloroflexota</taxon>
        <taxon>Tepidiformia</taxon>
        <taxon>Tepidiformales</taxon>
        <taxon>Tepidiformaceae</taxon>
        <taxon>Tepidiforma</taxon>
    </lineage>
</organism>
<dbReference type="Proteomes" id="UP000223071">
    <property type="component" value="Unassembled WGS sequence"/>
</dbReference>
<proteinExistence type="predicted"/>
<name>A0A2A9HF56_TEPT2</name>
<dbReference type="AlphaFoldDB" id="A0A2A9HF56"/>
<keyword evidence="2" id="KW-1185">Reference proteome</keyword>
<accession>A0A2A9HF56</accession>
<evidence type="ECO:0000313" key="1">
    <source>
        <dbReference type="EMBL" id="PFG74644.1"/>
    </source>
</evidence>
<reference evidence="1 2" key="1">
    <citation type="submission" date="2017-09" db="EMBL/GenBank/DDBJ databases">
        <title>Sequencing the genomes of two abundant thermophiles in Great Basin hot springs: Thermocrinis jamiesonii and novel Chloroflexi Thermoflexus hugenholtzii.</title>
        <authorList>
            <person name="Hedlund B."/>
        </authorList>
    </citation>
    <scope>NUCLEOTIDE SEQUENCE [LARGE SCALE GENOMIC DNA]</scope>
    <source>
        <strain evidence="1 2">G233</strain>
    </source>
</reference>
<dbReference type="EMBL" id="PDJQ01000001">
    <property type="protein sequence ID" value="PFG74644.1"/>
    <property type="molecule type" value="Genomic_DNA"/>
</dbReference>
<evidence type="ECO:0000313" key="2">
    <source>
        <dbReference type="Proteomes" id="UP000223071"/>
    </source>
</evidence>